<keyword evidence="2" id="KW-0472">Membrane</keyword>
<accession>A0AAV7KDC6</accession>
<evidence type="ECO:0000313" key="5">
    <source>
        <dbReference type="Proteomes" id="UP001165289"/>
    </source>
</evidence>
<comment type="caution">
    <text evidence="4">The sequence shown here is derived from an EMBL/GenBank/DDBJ whole genome shotgun (WGS) entry which is preliminary data.</text>
</comment>
<evidence type="ECO:0000256" key="1">
    <source>
        <dbReference type="SAM" id="MobiDB-lite"/>
    </source>
</evidence>
<keyword evidence="5" id="KW-1185">Reference proteome</keyword>
<protein>
    <submittedName>
        <fullName evidence="4">Uncharacterized protein</fullName>
    </submittedName>
</protein>
<reference evidence="4 5" key="1">
    <citation type="journal article" date="2023" name="BMC Biol.">
        <title>The compact genome of the sponge Oopsacas minuta (Hexactinellida) is lacking key metazoan core genes.</title>
        <authorList>
            <person name="Santini S."/>
            <person name="Schenkelaars Q."/>
            <person name="Jourda C."/>
            <person name="Duchesne M."/>
            <person name="Belahbib H."/>
            <person name="Rocher C."/>
            <person name="Selva M."/>
            <person name="Riesgo A."/>
            <person name="Vervoort M."/>
            <person name="Leys S.P."/>
            <person name="Kodjabachian L."/>
            <person name="Le Bivic A."/>
            <person name="Borchiellini C."/>
            <person name="Claverie J.M."/>
            <person name="Renard E."/>
        </authorList>
    </citation>
    <scope>NUCLEOTIDE SEQUENCE [LARGE SCALE GENOMIC DNA]</scope>
    <source>
        <strain evidence="4">SPO-2</strain>
    </source>
</reference>
<feature type="signal peptide" evidence="3">
    <location>
        <begin position="1"/>
        <end position="18"/>
    </location>
</feature>
<evidence type="ECO:0000313" key="4">
    <source>
        <dbReference type="EMBL" id="KAI6659218.1"/>
    </source>
</evidence>
<name>A0AAV7KDC6_9METZ</name>
<dbReference type="EMBL" id="JAKMXF010000066">
    <property type="protein sequence ID" value="KAI6659218.1"/>
    <property type="molecule type" value="Genomic_DNA"/>
</dbReference>
<gene>
    <name evidence="4" type="ORF">LOD99_14891</name>
</gene>
<feature type="region of interest" description="Disordered" evidence="1">
    <location>
        <begin position="394"/>
        <end position="467"/>
    </location>
</feature>
<keyword evidence="2" id="KW-1133">Transmembrane helix</keyword>
<sequence>MSFIISLITLLQIALTIAIDVRNCNDGLLGKNKFTITGALSQEIPLINSSDYWQLKGEDKIVEGELDTPTYLTGFGIRVNTENKSPCNFVESSIDLREFEIIVDKKRVDFPNRKLINKTFIKVSFITTYGSTIQIRKVFNNTEVTDPVVYCIQYELYGCTDRPTGCGPVLSYDSTQPADADSTYTGVCSGKWCSGGIGELIDDNFKNTLKWEGSGQFSISFYQHVGISNILIFLTSVANVSTNSQFPTQNVDQGIKFSLETAVNFIEFEISVDIGESFEIEEILITYWTQNQLTTVSCAKQSTFGNSLPDSTASLIIVGIGLIMFIIGFALPIISWYVRKRAGWLQCTYKPRNIENIQNNERTQHVYTDIRTQASAADTKNAIPVRIEPLAQVEPLSHERNPKLSRQPVSFTDSLEEQVRNRTLERKKRENFNSEDSLEENPIYDKNGTPDPQGKLDRSNSEVFVSENPQYVSTEMMRLHSAGKITPKEPYKNEITVINEDAFNDYDKLDHSGRH</sequence>
<evidence type="ECO:0000256" key="2">
    <source>
        <dbReference type="SAM" id="Phobius"/>
    </source>
</evidence>
<dbReference type="AlphaFoldDB" id="A0AAV7KDC6"/>
<proteinExistence type="predicted"/>
<dbReference type="Proteomes" id="UP001165289">
    <property type="component" value="Unassembled WGS sequence"/>
</dbReference>
<organism evidence="4 5">
    <name type="scientific">Oopsacas minuta</name>
    <dbReference type="NCBI Taxonomy" id="111878"/>
    <lineage>
        <taxon>Eukaryota</taxon>
        <taxon>Metazoa</taxon>
        <taxon>Porifera</taxon>
        <taxon>Hexactinellida</taxon>
        <taxon>Hexasterophora</taxon>
        <taxon>Lyssacinosida</taxon>
        <taxon>Leucopsacidae</taxon>
        <taxon>Oopsacas</taxon>
    </lineage>
</organism>
<evidence type="ECO:0000256" key="3">
    <source>
        <dbReference type="SAM" id="SignalP"/>
    </source>
</evidence>
<feature type="compositionally biased region" description="Basic and acidic residues" evidence="1">
    <location>
        <begin position="417"/>
        <end position="432"/>
    </location>
</feature>
<feature type="chain" id="PRO_5043877100" evidence="3">
    <location>
        <begin position="19"/>
        <end position="515"/>
    </location>
</feature>
<keyword evidence="3" id="KW-0732">Signal</keyword>
<keyword evidence="2" id="KW-0812">Transmembrane</keyword>
<feature type="transmembrane region" description="Helical" evidence="2">
    <location>
        <begin position="315"/>
        <end position="338"/>
    </location>
</feature>